<dbReference type="SMART" id="SM00408">
    <property type="entry name" value="IGc2"/>
    <property type="match status" value="1"/>
</dbReference>
<evidence type="ECO:0000313" key="4">
    <source>
        <dbReference type="EMBL" id="KAJ7310464.1"/>
    </source>
</evidence>
<dbReference type="PROSITE" id="PS50835">
    <property type="entry name" value="IG_LIKE"/>
    <property type="match status" value="2"/>
</dbReference>
<dbReference type="Proteomes" id="UP001142489">
    <property type="component" value="Unassembled WGS sequence"/>
</dbReference>
<keyword evidence="5" id="KW-1185">Reference proteome</keyword>
<dbReference type="SUPFAM" id="SSF48726">
    <property type="entry name" value="Immunoglobulin"/>
    <property type="match status" value="2"/>
</dbReference>
<sequence length="411" mass="45419">MEAFSWLWLWGLATTISGKAVLDLMGEQAVSGMWKAAATLPCRYEPSAGFKQLEVIWKASLQDQAAQAIFHRDLSSGDQTITTTFRGRLSVTEQPPGDVSLRIEDLAMTDSGSYTCEVTWEALNKSKIAREKTTRLQVVKVPVSKPVIWSGSQEPTLPKGARIRLNCSATGSPPIEYWWYKEVPGGRPEHVGSRDVLAFDSLQVSDAGRYYCVVKNRVRTQTEQSNLVELKVDHDSLLLPTQSTSTKFKARTSAGRDSMPFSTQSTGTKIKTHTTAWRDPGAALATTERHGINSGFKGSRQAALPLYIIILIAVLCVALLLAVLSVVFCRRKTKGDHHYEVTYLNNAQEATATATSPGPCEGAYEEPIPRVENDYIVEPTKGSDYMVLKADNEYEFLVNKMELEYEVAGVK</sequence>
<proteinExistence type="predicted"/>
<feature type="signal peptide" evidence="2">
    <location>
        <begin position="1"/>
        <end position="18"/>
    </location>
</feature>
<accession>A0A9Q1ATK7</accession>
<dbReference type="InterPro" id="IPR013106">
    <property type="entry name" value="Ig_V-set"/>
</dbReference>
<keyword evidence="1" id="KW-1133">Transmembrane helix</keyword>
<feature type="transmembrane region" description="Helical" evidence="1">
    <location>
        <begin position="304"/>
        <end position="329"/>
    </location>
</feature>
<feature type="chain" id="PRO_5040185023" description="Ig-like domain-containing protein" evidence="2">
    <location>
        <begin position="19"/>
        <end position="411"/>
    </location>
</feature>
<feature type="domain" description="Ig-like" evidence="3">
    <location>
        <begin position="26"/>
        <end position="135"/>
    </location>
</feature>
<dbReference type="InterPro" id="IPR003598">
    <property type="entry name" value="Ig_sub2"/>
</dbReference>
<evidence type="ECO:0000313" key="5">
    <source>
        <dbReference type="Proteomes" id="UP001142489"/>
    </source>
</evidence>
<keyword evidence="1" id="KW-0472">Membrane</keyword>
<dbReference type="InterPro" id="IPR013783">
    <property type="entry name" value="Ig-like_fold"/>
</dbReference>
<dbReference type="GO" id="GO:0043031">
    <property type="term" value="P:negative regulation of macrophage activation"/>
    <property type="evidence" value="ECO:0007669"/>
    <property type="project" value="InterPro"/>
</dbReference>
<dbReference type="GO" id="GO:0001851">
    <property type="term" value="F:complement component C3b binding"/>
    <property type="evidence" value="ECO:0007669"/>
    <property type="project" value="TreeGrafter"/>
</dbReference>
<dbReference type="Gene3D" id="2.60.40.10">
    <property type="entry name" value="Immunoglobulins"/>
    <property type="match status" value="2"/>
</dbReference>
<gene>
    <name evidence="4" type="ORF">JRQ81_007384</name>
</gene>
<dbReference type="InterPro" id="IPR036179">
    <property type="entry name" value="Ig-like_dom_sf"/>
</dbReference>
<dbReference type="GO" id="GO:0045957">
    <property type="term" value="P:negative regulation of complement activation, alternative pathway"/>
    <property type="evidence" value="ECO:0007669"/>
    <property type="project" value="TreeGrafter"/>
</dbReference>
<dbReference type="SMART" id="SM00409">
    <property type="entry name" value="IG"/>
    <property type="match status" value="2"/>
</dbReference>
<dbReference type="PANTHER" id="PTHR15466">
    <property type="entry name" value="V-SET AND IMMUNOGLOBULIN DOMAIN CONTAINING 4"/>
    <property type="match status" value="1"/>
</dbReference>
<evidence type="ECO:0000256" key="1">
    <source>
        <dbReference type="SAM" id="Phobius"/>
    </source>
</evidence>
<reference evidence="4" key="1">
    <citation type="journal article" date="2023" name="DNA Res.">
        <title>Chromosome-level genome assembly of Phrynocephalus forsythii using third-generation DNA sequencing and Hi-C analysis.</title>
        <authorList>
            <person name="Qi Y."/>
            <person name="Zhao W."/>
            <person name="Zhao Y."/>
            <person name="Niu C."/>
            <person name="Cao S."/>
            <person name="Zhang Y."/>
        </authorList>
    </citation>
    <scope>NUCLEOTIDE SEQUENCE</scope>
    <source>
        <tissue evidence="4">Muscle</tissue>
    </source>
</reference>
<name>A0A9Q1ATK7_9SAUR</name>
<protein>
    <recommendedName>
        <fullName evidence="3">Ig-like domain-containing protein</fullName>
    </recommendedName>
</protein>
<dbReference type="InterPro" id="IPR039939">
    <property type="entry name" value="VSIG4"/>
</dbReference>
<keyword evidence="2" id="KW-0732">Signal</keyword>
<dbReference type="Pfam" id="PF13927">
    <property type="entry name" value="Ig_3"/>
    <property type="match status" value="1"/>
</dbReference>
<evidence type="ECO:0000259" key="3">
    <source>
        <dbReference type="PROSITE" id="PS50835"/>
    </source>
</evidence>
<dbReference type="GO" id="GO:0032703">
    <property type="term" value="P:negative regulation of interleukin-2 production"/>
    <property type="evidence" value="ECO:0007669"/>
    <property type="project" value="InterPro"/>
</dbReference>
<dbReference type="SMART" id="SM00406">
    <property type="entry name" value="IGv"/>
    <property type="match status" value="2"/>
</dbReference>
<keyword evidence="1" id="KW-0812">Transmembrane</keyword>
<organism evidence="4 5">
    <name type="scientific">Phrynocephalus forsythii</name>
    <dbReference type="NCBI Taxonomy" id="171643"/>
    <lineage>
        <taxon>Eukaryota</taxon>
        <taxon>Metazoa</taxon>
        <taxon>Chordata</taxon>
        <taxon>Craniata</taxon>
        <taxon>Vertebrata</taxon>
        <taxon>Euteleostomi</taxon>
        <taxon>Lepidosauria</taxon>
        <taxon>Squamata</taxon>
        <taxon>Bifurcata</taxon>
        <taxon>Unidentata</taxon>
        <taxon>Episquamata</taxon>
        <taxon>Toxicofera</taxon>
        <taxon>Iguania</taxon>
        <taxon>Acrodonta</taxon>
        <taxon>Agamidae</taxon>
        <taxon>Agaminae</taxon>
        <taxon>Phrynocephalus</taxon>
    </lineage>
</organism>
<dbReference type="InterPro" id="IPR003599">
    <property type="entry name" value="Ig_sub"/>
</dbReference>
<feature type="domain" description="Ig-like" evidence="3">
    <location>
        <begin position="146"/>
        <end position="228"/>
    </location>
</feature>
<dbReference type="OrthoDB" id="9448246at2759"/>
<dbReference type="InterPro" id="IPR007110">
    <property type="entry name" value="Ig-like_dom"/>
</dbReference>
<evidence type="ECO:0000256" key="2">
    <source>
        <dbReference type="SAM" id="SignalP"/>
    </source>
</evidence>
<dbReference type="AlphaFoldDB" id="A0A9Q1ATK7"/>
<dbReference type="EMBL" id="JAPFRF010000015">
    <property type="protein sequence ID" value="KAJ7310464.1"/>
    <property type="molecule type" value="Genomic_DNA"/>
</dbReference>
<dbReference type="GO" id="GO:0042130">
    <property type="term" value="P:negative regulation of T cell proliferation"/>
    <property type="evidence" value="ECO:0007669"/>
    <property type="project" value="InterPro"/>
</dbReference>
<dbReference type="PANTHER" id="PTHR15466:SF2">
    <property type="entry name" value="V-SET AND IMMUNOGLOBULIN DOMAIN-CONTAINING PROTEIN 4"/>
    <property type="match status" value="1"/>
</dbReference>
<comment type="caution">
    <text evidence="4">The sequence shown here is derived from an EMBL/GenBank/DDBJ whole genome shotgun (WGS) entry which is preliminary data.</text>
</comment>
<dbReference type="Pfam" id="PF07686">
    <property type="entry name" value="V-set"/>
    <property type="match status" value="1"/>
</dbReference>